<accession>A0ABT9IW37</accession>
<keyword evidence="3" id="KW-1185">Reference proteome</keyword>
<evidence type="ECO:0000259" key="1">
    <source>
        <dbReference type="PROSITE" id="PS51462"/>
    </source>
</evidence>
<evidence type="ECO:0000313" key="3">
    <source>
        <dbReference type="Proteomes" id="UP001231941"/>
    </source>
</evidence>
<dbReference type="GO" id="GO:0016787">
    <property type="term" value="F:hydrolase activity"/>
    <property type="evidence" value="ECO:0007669"/>
    <property type="project" value="UniProtKB-KW"/>
</dbReference>
<dbReference type="Gene3D" id="3.90.79.10">
    <property type="entry name" value="Nucleoside Triphosphate Pyrophosphohydrolase"/>
    <property type="match status" value="1"/>
</dbReference>
<evidence type="ECO:0000313" key="2">
    <source>
        <dbReference type="EMBL" id="MDP5273589.1"/>
    </source>
</evidence>
<gene>
    <name evidence="2" type="ORF">Q5Y73_05705</name>
</gene>
<dbReference type="EC" id="3.6.-.-" evidence="2"/>
<name>A0ABT9IW37_9BACL</name>
<organism evidence="2 3">
    <name type="scientific">Chengkuizengella axinellae</name>
    <dbReference type="NCBI Taxonomy" id="3064388"/>
    <lineage>
        <taxon>Bacteria</taxon>
        <taxon>Bacillati</taxon>
        <taxon>Bacillota</taxon>
        <taxon>Bacilli</taxon>
        <taxon>Bacillales</taxon>
        <taxon>Paenibacillaceae</taxon>
        <taxon>Chengkuizengella</taxon>
    </lineage>
</organism>
<keyword evidence="2" id="KW-0378">Hydrolase</keyword>
<reference evidence="2 3" key="1">
    <citation type="submission" date="2023-08" db="EMBL/GenBank/DDBJ databases">
        <authorList>
            <person name="Park J.-S."/>
        </authorList>
    </citation>
    <scope>NUCLEOTIDE SEQUENCE [LARGE SCALE GENOMIC DNA]</scope>
    <source>
        <strain evidence="2 3">2205SS18-9</strain>
    </source>
</reference>
<dbReference type="InterPro" id="IPR000086">
    <property type="entry name" value="NUDIX_hydrolase_dom"/>
</dbReference>
<dbReference type="SUPFAM" id="SSF55811">
    <property type="entry name" value="Nudix"/>
    <property type="match status" value="1"/>
</dbReference>
<sequence length="259" mass="29529">MNKVVVKKIPTNVKITVSEKLMDLPQSLQESINLYWDSLIKSGETFHRGDIFSIKKIKETENELLVTLHKTDFAHFLYTKHHKIPEKFNCPVIVANGLILTKDNYFILGKMNNQTANPARIQFIAGGIDNKDIHGDTVDILGSLFREAKEEIGIDLKDRNLVTKIEPRYIVHWGNIALVYLIQLDIDSLEFRKRYEQFEIALNEKGIDPEFSSIILVSADSDSVSGFFESDNNPKLDFLSPVLKQELKILATNNKKSVP</sequence>
<dbReference type="PROSITE" id="PS51462">
    <property type="entry name" value="NUDIX"/>
    <property type="match status" value="1"/>
</dbReference>
<feature type="domain" description="Nudix hydrolase" evidence="1">
    <location>
        <begin position="85"/>
        <end position="244"/>
    </location>
</feature>
<dbReference type="InterPro" id="IPR015797">
    <property type="entry name" value="NUDIX_hydrolase-like_dom_sf"/>
</dbReference>
<dbReference type="EMBL" id="JAVAMP010000002">
    <property type="protein sequence ID" value="MDP5273589.1"/>
    <property type="molecule type" value="Genomic_DNA"/>
</dbReference>
<dbReference type="Proteomes" id="UP001231941">
    <property type="component" value="Unassembled WGS sequence"/>
</dbReference>
<protein>
    <submittedName>
        <fullName evidence="2">NUDIX hydrolase</fullName>
        <ecNumber evidence="2">3.6.-.-</ecNumber>
    </submittedName>
</protein>
<proteinExistence type="predicted"/>
<dbReference type="RefSeq" id="WP_305990901.1">
    <property type="nucleotide sequence ID" value="NZ_JAVAMP010000002.1"/>
</dbReference>
<comment type="caution">
    <text evidence="2">The sequence shown here is derived from an EMBL/GenBank/DDBJ whole genome shotgun (WGS) entry which is preliminary data.</text>
</comment>